<name>A0A381LI84_BLUGR</name>
<dbReference type="EMBL" id="UIGY01000242">
    <property type="protein sequence ID" value="SUZ13593.1"/>
    <property type="molecule type" value="Genomic_DNA"/>
</dbReference>
<protein>
    <submittedName>
        <fullName evidence="2">Bgt-3050</fullName>
    </submittedName>
</protein>
<feature type="region of interest" description="Disordered" evidence="1">
    <location>
        <begin position="254"/>
        <end position="284"/>
    </location>
</feature>
<sequence length="672" mass="75583">MPERTGTYKLHKRSAHGSPHPKLLKKRKEEDATETRVRATTTPEAPFTKTGATGRLKKRKSTTSQKLANTFGSSPQITSSPTPVSANSSDCATAYVLSSFDVFSARPTIKHVAKQTPPACSVSNIDDVEPERRPNIYSEEFQKFGSKIDNLADQLTAHELRELMDRDQKRKEKKKIAKIIETERRLAEERNNSSTSDPLTRQCDGAYSKTNDKDKGKLGEFNHATEAVIPRQKSFVRFQKVGERHSRETFSIKPESLNRGSTPIDRLITNTSQGDSARMSTSRLSKAISEPVNIRTSSRARNIPSQSSWAEKHSKRMSLCHILAQRKSTASTGPILPEKSVDATPELSIKPPQSWTSFFKIRIRNKRVPSPKTFFPTSRASAPIETTNQFECSSKRSTSSIPRHTVSRFREDLPELPISPPDSRVQSLELKDAIIITRCSEQGDARVKGFQTRNEISMDIYRPQSSINRQSEILNGMHRAVDVPSPESNTLSQSLASIDSEGSWLSGGRASSRRNSRRAHQRSTNSSLSLNRGYQDLHESNDEIRIADDDNHFRISSVDRESMQYSLAWNHDQTGTFSENTKWGAVGRRPNFVYRCASARRSKEGCLNEFEEEESAQLSSGNRIEKRLNPYLVHRASQLGLHRAVSLDMGQKQSQNWRAGNARFLDANHKDS</sequence>
<feature type="region of interest" description="Disordered" evidence="1">
    <location>
        <begin position="501"/>
        <end position="534"/>
    </location>
</feature>
<feature type="compositionally biased region" description="Polar residues" evidence="1">
    <location>
        <begin position="268"/>
        <end position="284"/>
    </location>
</feature>
<feature type="compositionally biased region" description="Basic residues" evidence="1">
    <location>
        <begin position="511"/>
        <end position="521"/>
    </location>
</feature>
<dbReference type="AlphaFoldDB" id="A0A381LI84"/>
<dbReference type="OrthoDB" id="4152802at2759"/>
<reference evidence="2" key="1">
    <citation type="submission" date="2018-07" db="EMBL/GenBank/DDBJ databases">
        <authorList>
            <person name="Quirk P.G."/>
            <person name="Krulwich T.A."/>
        </authorList>
    </citation>
    <scope>NUCLEOTIDE SEQUENCE</scope>
    <source>
        <strain evidence="2">96224</strain>
    </source>
</reference>
<feature type="region of interest" description="Disordered" evidence="1">
    <location>
        <begin position="1"/>
        <end position="84"/>
    </location>
</feature>
<feature type="compositionally biased region" description="Polar residues" evidence="1">
    <location>
        <begin position="62"/>
        <end position="84"/>
    </location>
</feature>
<feature type="region of interest" description="Disordered" evidence="1">
    <location>
        <begin position="186"/>
        <end position="217"/>
    </location>
</feature>
<proteinExistence type="predicted"/>
<accession>A0A381LI84</accession>
<evidence type="ECO:0000313" key="2">
    <source>
        <dbReference type="EMBL" id="SUZ13593.1"/>
    </source>
</evidence>
<gene>
    <name evidence="2" type="ORF">BGT96224V2_LOCUS6746</name>
</gene>
<evidence type="ECO:0000256" key="1">
    <source>
        <dbReference type="SAM" id="MobiDB-lite"/>
    </source>
</evidence>
<organism evidence="2">
    <name type="scientific">Blumeria graminis f. sp. tritici 96224</name>
    <dbReference type="NCBI Taxonomy" id="1268274"/>
    <lineage>
        <taxon>Eukaryota</taxon>
        <taxon>Fungi</taxon>
        <taxon>Dikarya</taxon>
        <taxon>Ascomycota</taxon>
        <taxon>Pezizomycotina</taxon>
        <taxon>Leotiomycetes</taxon>
        <taxon>Erysiphales</taxon>
        <taxon>Erysiphaceae</taxon>
        <taxon>Blumeria</taxon>
    </lineage>
</organism>
<feature type="compositionally biased region" description="Basic and acidic residues" evidence="1">
    <location>
        <begin position="27"/>
        <end position="37"/>
    </location>
</feature>